<feature type="transmembrane region" description="Helical" evidence="1">
    <location>
        <begin position="27"/>
        <end position="50"/>
    </location>
</feature>
<dbReference type="Proteomes" id="UP000235659">
    <property type="component" value="Unassembled WGS sequence"/>
</dbReference>
<proteinExistence type="predicted"/>
<evidence type="ECO:0000313" key="4">
    <source>
        <dbReference type="Proteomes" id="UP000235659"/>
    </source>
</evidence>
<feature type="transmembrane region" description="Helical" evidence="1">
    <location>
        <begin position="113"/>
        <end position="132"/>
    </location>
</feature>
<reference evidence="3 4" key="1">
    <citation type="submission" date="2018-01" db="EMBL/GenBank/DDBJ databases">
        <title>Whole genome analyses suggest that Burkholderia sensu lato contains two further novel genera in the rhizoxinica-symbiotica group Mycetohabitans gen. nov., and Trinickia gen. nov.: implications for the evolution of diazotrophy and nodulation in the Burkholderiaceae.</title>
        <authorList>
            <person name="Estrada-de los Santos P."/>
            <person name="Palmer M."/>
            <person name="Chavez-Ramirez B."/>
            <person name="Beukes C."/>
            <person name="Steenkamp E.T."/>
            <person name="Hirsch A.M."/>
            <person name="Manyaka P."/>
            <person name="Maluk M."/>
            <person name="Lafos M."/>
            <person name="Crook M."/>
            <person name="Gross E."/>
            <person name="Simon M.F."/>
            <person name="Bueno dos Reis Junior F."/>
            <person name="Poole P.S."/>
            <person name="Venter S.N."/>
            <person name="James E.K."/>
        </authorList>
    </citation>
    <scope>NUCLEOTIDE SEQUENCE [LARGE SCALE GENOMIC DNA]</scope>
    <source>
        <strain evidence="3 4">WSM 3937</strain>
    </source>
</reference>
<dbReference type="OrthoDB" id="9792424at2"/>
<feature type="transmembrane region" description="Helical" evidence="1">
    <location>
        <begin position="62"/>
        <end position="82"/>
    </location>
</feature>
<organism evidence="2 5">
    <name type="scientific">Paraburkholderia rhynchosiae</name>
    <dbReference type="NCBI Taxonomy" id="487049"/>
    <lineage>
        <taxon>Bacteria</taxon>
        <taxon>Pseudomonadati</taxon>
        <taxon>Pseudomonadota</taxon>
        <taxon>Betaproteobacteria</taxon>
        <taxon>Burkholderiales</taxon>
        <taxon>Burkholderiaceae</taxon>
        <taxon>Paraburkholderia</taxon>
    </lineage>
</organism>
<keyword evidence="1" id="KW-0812">Transmembrane</keyword>
<dbReference type="RefSeq" id="WP_102634405.1">
    <property type="nucleotide sequence ID" value="NZ_CADIJZ010000020.1"/>
</dbReference>
<feature type="transmembrane region" description="Helical" evidence="1">
    <location>
        <begin position="338"/>
        <end position="356"/>
    </location>
</feature>
<evidence type="ECO:0000256" key="1">
    <source>
        <dbReference type="SAM" id="Phobius"/>
    </source>
</evidence>
<keyword evidence="4" id="KW-1185">Reference proteome</keyword>
<protein>
    <submittedName>
        <fullName evidence="2">Inner membrane protein YdcO</fullName>
    </submittedName>
</protein>
<dbReference type="GO" id="GO:0042925">
    <property type="term" value="F:benzoate transmembrane transporter activity"/>
    <property type="evidence" value="ECO:0007669"/>
    <property type="project" value="InterPro"/>
</dbReference>
<dbReference type="Pfam" id="PF03594">
    <property type="entry name" value="BenE"/>
    <property type="match status" value="1"/>
</dbReference>
<evidence type="ECO:0000313" key="5">
    <source>
        <dbReference type="Proteomes" id="UP000494205"/>
    </source>
</evidence>
<dbReference type="InterPro" id="IPR004711">
    <property type="entry name" value="Benzoate_Transporter"/>
</dbReference>
<dbReference type="PANTHER" id="PTHR30199">
    <property type="entry name" value="MFS FAMILY TRANSPORTER, PREDICTED SUBSTRATE BENZOATE"/>
    <property type="match status" value="1"/>
</dbReference>
<dbReference type="NCBIfam" id="TIGR00843">
    <property type="entry name" value="benE"/>
    <property type="match status" value="1"/>
</dbReference>
<feature type="transmembrane region" description="Helical" evidence="1">
    <location>
        <begin position="309"/>
        <end position="332"/>
    </location>
</feature>
<evidence type="ECO:0000313" key="2">
    <source>
        <dbReference type="EMBL" id="CAB3721475.1"/>
    </source>
</evidence>
<feature type="transmembrane region" description="Helical" evidence="1">
    <location>
        <begin position="187"/>
        <end position="205"/>
    </location>
</feature>
<keyword evidence="1" id="KW-0472">Membrane</keyword>
<feature type="transmembrane region" description="Helical" evidence="1">
    <location>
        <begin position="163"/>
        <end position="180"/>
    </location>
</feature>
<gene>
    <name evidence="2" type="primary">ydcO</name>
    <name evidence="3" type="ORF">C0Z16_23115</name>
    <name evidence="2" type="ORF">LMG27174_05006</name>
</gene>
<dbReference type="PANTHER" id="PTHR30199:SF0">
    <property type="entry name" value="INNER MEMBRANE PROTEIN YDCO"/>
    <property type="match status" value="1"/>
</dbReference>
<keyword evidence="1" id="KW-1133">Transmembrane helix</keyword>
<feature type="transmembrane region" description="Helical" evidence="1">
    <location>
        <begin position="225"/>
        <end position="244"/>
    </location>
</feature>
<feature type="transmembrane region" description="Helical" evidence="1">
    <location>
        <begin position="139"/>
        <end position="157"/>
    </location>
</feature>
<dbReference type="Proteomes" id="UP000494205">
    <property type="component" value="Unassembled WGS sequence"/>
</dbReference>
<dbReference type="EMBL" id="PNXY01000018">
    <property type="protein sequence ID" value="PMS28038.1"/>
    <property type="molecule type" value="Genomic_DNA"/>
</dbReference>
<dbReference type="GO" id="GO:0005886">
    <property type="term" value="C:plasma membrane"/>
    <property type="evidence" value="ECO:0007669"/>
    <property type="project" value="TreeGrafter"/>
</dbReference>
<accession>A0A2N7WF31</accession>
<dbReference type="EMBL" id="CADIJZ010000020">
    <property type="protein sequence ID" value="CAB3721475.1"/>
    <property type="molecule type" value="Genomic_DNA"/>
</dbReference>
<reference evidence="2 5" key="2">
    <citation type="submission" date="2020-04" db="EMBL/GenBank/DDBJ databases">
        <authorList>
            <person name="De Canck E."/>
        </authorList>
    </citation>
    <scope>NUCLEOTIDE SEQUENCE [LARGE SCALE GENOMIC DNA]</scope>
    <source>
        <strain evidence="2 5">LMG 27174</strain>
    </source>
</reference>
<dbReference type="AlphaFoldDB" id="A0A2N7WF31"/>
<evidence type="ECO:0000313" key="3">
    <source>
        <dbReference type="EMBL" id="PMS28038.1"/>
    </source>
</evidence>
<name>A0A2N7WF31_9BURK</name>
<feature type="transmembrane region" description="Helical" evidence="1">
    <location>
        <begin position="368"/>
        <end position="392"/>
    </location>
</feature>
<sequence length="406" mass="42136">MSRSSSPELSPAGVPPGRFNPLADTSLSTIVAGFVAMMTGYTSSLVLMFQAGQAAHLTNAQISSWIWALSIGMAVCTIGLSLRFRAPIVIAWSTPGAALLVSSLPHVAYAEAIGAFVVCALLLTVVGLTGWFDTLMKKIPAGIAAALLAGILFEIGIEIFRAAQFQTALVLTMFFTYLIVKRLAPRYAIPMTLIAGTIAAGALGLLDFSHFQVALAHPVFTMPAFSLAACISIGIPLFVVAMASQNVPGIAVLRADGYATPSAPLISTTGIASLVLAPFGSHGINLAAITAAICTGPEAHENRDKRYTAAVWCGIFYLIAGVFGATIAALFAAFPRELVVSVAALALFGSIMSGLANAMQDVKQREAALVTFMVTASGLTLLSIGSAFWGLVAGVLTQVVLNARRA</sequence>